<feature type="transmembrane region" description="Helical" evidence="1">
    <location>
        <begin position="55"/>
        <end position="80"/>
    </location>
</feature>
<protein>
    <submittedName>
        <fullName evidence="2">Uncharacterized protein</fullName>
    </submittedName>
</protein>
<evidence type="ECO:0000313" key="3">
    <source>
        <dbReference type="Proteomes" id="UP000236740"/>
    </source>
</evidence>
<reference evidence="2 3" key="1">
    <citation type="submission" date="2016-10" db="EMBL/GenBank/DDBJ databases">
        <authorList>
            <person name="de Groot N.N."/>
        </authorList>
    </citation>
    <scope>NUCLEOTIDE SEQUENCE [LARGE SCALE GENOMIC DNA]</scope>
    <source>
        <strain evidence="2 3">CGMCC 1.10331</strain>
    </source>
</reference>
<dbReference type="RefSeq" id="WP_136361874.1">
    <property type="nucleotide sequence ID" value="NZ_CP031311.1"/>
</dbReference>
<feature type="transmembrane region" description="Helical" evidence="1">
    <location>
        <begin position="20"/>
        <end position="43"/>
    </location>
</feature>
<proteinExistence type="predicted"/>
<dbReference type="GeneID" id="39858887"/>
<dbReference type="Proteomes" id="UP000236740">
    <property type="component" value="Unassembled WGS sequence"/>
</dbReference>
<name>A0A1H5YQQ5_9EURY</name>
<keyword evidence="1" id="KW-1133">Transmembrane helix</keyword>
<gene>
    <name evidence="2" type="ORF">SAMN04488133_1672</name>
</gene>
<evidence type="ECO:0000313" key="2">
    <source>
        <dbReference type="EMBL" id="SEG25935.1"/>
    </source>
</evidence>
<keyword evidence="3" id="KW-1185">Reference proteome</keyword>
<dbReference type="AlphaFoldDB" id="A0A1H5YQQ5"/>
<dbReference type="EMBL" id="FNVN01000002">
    <property type="protein sequence ID" value="SEG25935.1"/>
    <property type="molecule type" value="Genomic_DNA"/>
</dbReference>
<evidence type="ECO:0000256" key="1">
    <source>
        <dbReference type="SAM" id="Phobius"/>
    </source>
</evidence>
<organism evidence="2 3">
    <name type="scientific">Halobellus limi</name>
    <dbReference type="NCBI Taxonomy" id="699433"/>
    <lineage>
        <taxon>Archaea</taxon>
        <taxon>Methanobacteriati</taxon>
        <taxon>Methanobacteriota</taxon>
        <taxon>Stenosarchaea group</taxon>
        <taxon>Halobacteria</taxon>
        <taxon>Halobacteriales</taxon>
        <taxon>Haloferacaceae</taxon>
        <taxon>Halobellus</taxon>
    </lineage>
</organism>
<keyword evidence="1" id="KW-0812">Transmembrane</keyword>
<keyword evidence="1" id="KW-0472">Membrane</keyword>
<accession>A0A1H5YQQ5</accession>
<sequence>MTVVTARDALGYALGREMLLLYLAVLAGYVAVLLGGWFASGWALRGGGAGFVGQLLAAVCFLAGFVAVLGGLIGFVYKVIADANAVARE</sequence>